<name>A0AAD5TNU2_9FUNG</name>
<reference evidence="13" key="1">
    <citation type="submission" date="2020-05" db="EMBL/GenBank/DDBJ databases">
        <title>Phylogenomic resolution of chytrid fungi.</title>
        <authorList>
            <person name="Stajich J.E."/>
            <person name="Amses K."/>
            <person name="Simmons R."/>
            <person name="Seto K."/>
            <person name="Myers J."/>
            <person name="Bonds A."/>
            <person name="Quandt C.A."/>
            <person name="Barry K."/>
            <person name="Liu P."/>
            <person name="Grigoriev I."/>
            <person name="Longcore J.E."/>
            <person name="James T.Y."/>
        </authorList>
    </citation>
    <scope>NUCLEOTIDE SEQUENCE</scope>
    <source>
        <strain evidence="13">JEL0379</strain>
    </source>
</reference>
<feature type="transmembrane region" description="Helical" evidence="10">
    <location>
        <begin position="279"/>
        <end position="304"/>
    </location>
</feature>
<dbReference type="PROSITE" id="PS00211">
    <property type="entry name" value="ABC_TRANSPORTER_1"/>
    <property type="match status" value="2"/>
</dbReference>
<dbReference type="PROSITE" id="PS50893">
    <property type="entry name" value="ABC_TRANSPORTER_2"/>
    <property type="match status" value="2"/>
</dbReference>
<dbReference type="FunFam" id="1.20.1560.10:FF:000013">
    <property type="entry name" value="ABC transporter C family member 2"/>
    <property type="match status" value="1"/>
</dbReference>
<dbReference type="SUPFAM" id="SSF90123">
    <property type="entry name" value="ABC transporter transmembrane region"/>
    <property type="match status" value="2"/>
</dbReference>
<dbReference type="GO" id="GO:0005524">
    <property type="term" value="F:ATP binding"/>
    <property type="evidence" value="ECO:0007669"/>
    <property type="project" value="UniProtKB-KW"/>
</dbReference>
<feature type="region of interest" description="Disordered" evidence="9">
    <location>
        <begin position="715"/>
        <end position="758"/>
    </location>
</feature>
<feature type="transmembrane region" description="Helical" evidence="10">
    <location>
        <begin position="170"/>
        <end position="187"/>
    </location>
</feature>
<evidence type="ECO:0000313" key="13">
    <source>
        <dbReference type="EMBL" id="KAJ3181681.1"/>
    </source>
</evidence>
<dbReference type="GO" id="GO:0016887">
    <property type="term" value="F:ATP hydrolysis activity"/>
    <property type="evidence" value="ECO:0007669"/>
    <property type="project" value="InterPro"/>
</dbReference>
<dbReference type="InterPro" id="IPR036640">
    <property type="entry name" value="ABC1_TM_sf"/>
</dbReference>
<dbReference type="GO" id="GO:0000329">
    <property type="term" value="C:fungal-type vacuole membrane"/>
    <property type="evidence" value="ECO:0007669"/>
    <property type="project" value="UniProtKB-ARBA"/>
</dbReference>
<dbReference type="GO" id="GO:0140359">
    <property type="term" value="F:ABC-type transporter activity"/>
    <property type="evidence" value="ECO:0007669"/>
    <property type="project" value="InterPro"/>
</dbReference>
<feature type="domain" description="ABC transmembrane type-1" evidence="12">
    <location>
        <begin position="780"/>
        <end position="1051"/>
    </location>
</feature>
<dbReference type="CDD" id="cd03250">
    <property type="entry name" value="ABCC_MRP_domain1"/>
    <property type="match status" value="1"/>
</dbReference>
<evidence type="ECO:0000256" key="1">
    <source>
        <dbReference type="ARBA" id="ARBA00004128"/>
    </source>
</evidence>
<comment type="caution">
    <text evidence="13">The sequence shown here is derived from an EMBL/GenBank/DDBJ whole genome shotgun (WGS) entry which is preliminary data.</text>
</comment>
<dbReference type="InterPro" id="IPR027417">
    <property type="entry name" value="P-loop_NTPase"/>
</dbReference>
<keyword evidence="14" id="KW-1185">Reference proteome</keyword>
<dbReference type="Gene3D" id="3.40.50.300">
    <property type="entry name" value="P-loop containing nucleotide triphosphate hydrolases"/>
    <property type="match status" value="2"/>
</dbReference>
<dbReference type="InterPro" id="IPR050173">
    <property type="entry name" value="ABC_transporter_C-like"/>
</dbReference>
<dbReference type="PANTHER" id="PTHR24223">
    <property type="entry name" value="ATP-BINDING CASSETTE SUB-FAMILY C"/>
    <property type="match status" value="1"/>
</dbReference>
<evidence type="ECO:0000256" key="6">
    <source>
        <dbReference type="ARBA" id="ARBA00022840"/>
    </source>
</evidence>
<feature type="domain" description="ABC transporter" evidence="11">
    <location>
        <begin position="472"/>
        <end position="698"/>
    </location>
</feature>
<dbReference type="PANTHER" id="PTHR24223:SF443">
    <property type="entry name" value="MULTIDRUG-RESISTANCE LIKE PROTEIN 1, ISOFORM I"/>
    <property type="match status" value="1"/>
</dbReference>
<evidence type="ECO:0000259" key="11">
    <source>
        <dbReference type="PROSITE" id="PS50893"/>
    </source>
</evidence>
<evidence type="ECO:0000313" key="14">
    <source>
        <dbReference type="Proteomes" id="UP001212152"/>
    </source>
</evidence>
<evidence type="ECO:0000256" key="4">
    <source>
        <dbReference type="ARBA" id="ARBA00022737"/>
    </source>
</evidence>
<keyword evidence="2" id="KW-0813">Transport</keyword>
<feature type="domain" description="ABC transporter" evidence="11">
    <location>
        <begin position="1098"/>
        <end position="1332"/>
    </location>
</feature>
<proteinExistence type="predicted"/>
<keyword evidence="6 13" id="KW-0067">ATP-binding</keyword>
<dbReference type="InterPro" id="IPR003593">
    <property type="entry name" value="AAA+_ATPase"/>
</dbReference>
<dbReference type="FunFam" id="3.40.50.300:FF:000997">
    <property type="entry name" value="Multidrug resistance-associated protein 1"/>
    <property type="match status" value="1"/>
</dbReference>
<dbReference type="InterPro" id="IPR011527">
    <property type="entry name" value="ABC1_TM_dom"/>
</dbReference>
<feature type="transmembrane region" description="Helical" evidence="10">
    <location>
        <begin position="780"/>
        <end position="800"/>
    </location>
</feature>
<evidence type="ECO:0000256" key="7">
    <source>
        <dbReference type="ARBA" id="ARBA00022989"/>
    </source>
</evidence>
<gene>
    <name evidence="13" type="primary">ABCC8</name>
    <name evidence="13" type="ORF">HDU87_000699</name>
</gene>
<dbReference type="Pfam" id="PF00005">
    <property type="entry name" value="ABC_tran"/>
    <property type="match status" value="2"/>
</dbReference>
<feature type="transmembrane region" description="Helical" evidence="10">
    <location>
        <begin position="356"/>
        <end position="378"/>
    </location>
</feature>
<dbReference type="SMART" id="SM00382">
    <property type="entry name" value="AAA"/>
    <property type="match status" value="2"/>
</dbReference>
<feature type="domain" description="ABC transmembrane type-1" evidence="12">
    <location>
        <begin position="130"/>
        <end position="413"/>
    </location>
</feature>
<evidence type="ECO:0000256" key="5">
    <source>
        <dbReference type="ARBA" id="ARBA00022741"/>
    </source>
</evidence>
<sequence length="1349" mass="146393">MGAAYPADEKTQHVDVNQIPVVSTSRHPTVEEDFELGDLLKQKQQPRQPQSASVRASSNSFLGRTFLNWLTPVLRHGYHQPLQTADLAQLTDKEQAHNVAYLLEVFWDQLSNGTITLRQALWMTFKSQLILAGAAYAVGVAGMIAIPIVLQHFILFLQENPTNVKSKADGYIYSCAMFALLLLSNFARRYHDQTVKVIGLNVRTLLLAGMYKKSLKLSPAARLAHPAGHVISMIGQDIEVQNELLPYLHQIWATPVQIVVVFALVGHLIGLAALPGFGIMMVLFAFSVLLDNMSAPAIGGMFVAKDSRLKRIREALQAIKVLKLHAWESFFAKSIHKARNEELAHLRKILLLRGSFATVGQLIVLGTSVTSFVVYYALGNTLSTDIIFAVLAYFNSLFVPIWYFSQILNMARMANASLGRMGSFFAAEELNISSRFRTYNPAHQQSIVVKDATFEWPTAPVEDATEEGASAATDADAKPKDESTKSLFSIDHLTLSIKAGTLVAIVGNVGSGKSSLLSALVGEMNKTSGDLHFNGNLAFSPQTPWVLSATVRENILFGKAYDKQLYETCLSVCGLEQDLAMFANRDLTEIGEKGATLSGGQRARISLARAVYSASGKGSILLMDDVLSALDAHVGAHVFNECIKRHLAGTTRVFVTHQLQYLSACDHILVMDKGNVVEAGPYETLRANPTGALSAMMAGFSMQMKEAVSSEDNMSETADLSIAATPDSSSSSSLVSGDETEVETTAGGAEGSSDDGGLIVEEERETGAVKLVTYLTYLRAASLPAAVLVLTVVLVARAFLDSGNIILAYWSTDHYGWADSQYLKLYVVLNAAQIVATLFGTFGIVLISLAASTHFHSAALEGILSAPLHFFETNPTGRILNRFSNDIMGLDLTIWNAWFAFVAAGIIPVAGTIVVIGIVVPYLLLLIAPIAIGYLFLQRFYRSSTREIKRLESMERSPMMAQFSETLTGLSIIHAYRASSRFAAINEQLLDRSNTPSFNRFSADTWLQGRAECVSAILTLGLSLFGAGGIVDTGLVALALTYAIQVTENLNVAVIGLALLEVELNGVERLSHYIDGVQKESTAGATPSRAEWPTRGAIKMENLVLQYPSRSTPALKNISLDIRPAEKIGICGRTGCGKSTLISALFRTVEARSGSISVDGTDLATLSLHTVRRGLDIIPQEPVLFEDTVRYNVDPSGCASDSAIWTALSRVGLKSHIAELPDKLDHILADEGANLSLGQRQLLCLARSLISAPTVLVMDEATASVDSAAESVIYSTLKDDFKDTTVLAIAHRLNSLVDFDRILVLSDGEVVQFESTRACVERVDGPFMDLLKGTGQENVRWFVEKVMAK</sequence>
<protein>
    <submittedName>
        <fullName evidence="13">ATP-binding cassette sub- C member 8</fullName>
    </submittedName>
</protein>
<feature type="transmembrane region" description="Helical" evidence="10">
    <location>
        <begin position="887"/>
        <end position="907"/>
    </location>
</feature>
<evidence type="ECO:0000256" key="9">
    <source>
        <dbReference type="SAM" id="MobiDB-lite"/>
    </source>
</evidence>
<evidence type="ECO:0000256" key="2">
    <source>
        <dbReference type="ARBA" id="ARBA00022448"/>
    </source>
</evidence>
<dbReference type="InterPro" id="IPR003439">
    <property type="entry name" value="ABC_transporter-like_ATP-bd"/>
</dbReference>
<feature type="transmembrane region" description="Helical" evidence="10">
    <location>
        <begin position="825"/>
        <end position="851"/>
    </location>
</feature>
<keyword evidence="4" id="KW-0677">Repeat</keyword>
<dbReference type="Proteomes" id="UP001212152">
    <property type="component" value="Unassembled WGS sequence"/>
</dbReference>
<dbReference type="CDD" id="cd03244">
    <property type="entry name" value="ABCC_MRP_domain2"/>
    <property type="match status" value="1"/>
</dbReference>
<dbReference type="CDD" id="cd18579">
    <property type="entry name" value="ABC_6TM_ABCC_D1"/>
    <property type="match status" value="1"/>
</dbReference>
<dbReference type="FunFam" id="3.40.50.300:FF:000630">
    <property type="entry name" value="ATP-binding cassette (ABC) transporter, putative"/>
    <property type="match status" value="1"/>
</dbReference>
<dbReference type="SUPFAM" id="SSF52540">
    <property type="entry name" value="P-loop containing nucleoside triphosphate hydrolases"/>
    <property type="match status" value="2"/>
</dbReference>
<accession>A0AAD5TNU2</accession>
<dbReference type="EMBL" id="JADGJQ010000011">
    <property type="protein sequence ID" value="KAJ3181681.1"/>
    <property type="molecule type" value="Genomic_DNA"/>
</dbReference>
<keyword evidence="8 10" id="KW-0472">Membrane</keyword>
<dbReference type="PROSITE" id="PS50929">
    <property type="entry name" value="ABC_TM1F"/>
    <property type="match status" value="2"/>
</dbReference>
<feature type="transmembrane region" description="Helical" evidence="10">
    <location>
        <begin position="384"/>
        <end position="404"/>
    </location>
</feature>
<evidence type="ECO:0000256" key="10">
    <source>
        <dbReference type="SAM" id="Phobius"/>
    </source>
</evidence>
<evidence type="ECO:0000256" key="8">
    <source>
        <dbReference type="ARBA" id="ARBA00023136"/>
    </source>
</evidence>
<keyword evidence="7 10" id="KW-1133">Transmembrane helix</keyword>
<organism evidence="13 14">
    <name type="scientific">Geranomyces variabilis</name>
    <dbReference type="NCBI Taxonomy" id="109894"/>
    <lineage>
        <taxon>Eukaryota</taxon>
        <taxon>Fungi</taxon>
        <taxon>Fungi incertae sedis</taxon>
        <taxon>Chytridiomycota</taxon>
        <taxon>Chytridiomycota incertae sedis</taxon>
        <taxon>Chytridiomycetes</taxon>
        <taxon>Spizellomycetales</taxon>
        <taxon>Powellomycetaceae</taxon>
        <taxon>Geranomyces</taxon>
    </lineage>
</organism>
<feature type="transmembrane region" description="Helical" evidence="10">
    <location>
        <begin position="913"/>
        <end position="937"/>
    </location>
</feature>
<dbReference type="InterPro" id="IPR017871">
    <property type="entry name" value="ABC_transporter-like_CS"/>
</dbReference>
<comment type="subcellular location">
    <subcellularLocation>
        <location evidence="1">Vacuole membrane</location>
        <topology evidence="1">Multi-pass membrane protein</topology>
    </subcellularLocation>
</comment>
<feature type="transmembrane region" description="Helical" evidence="10">
    <location>
        <begin position="251"/>
        <end position="273"/>
    </location>
</feature>
<dbReference type="InterPro" id="IPR044746">
    <property type="entry name" value="ABCC_6TM_D1"/>
</dbReference>
<dbReference type="Gene3D" id="1.20.1560.10">
    <property type="entry name" value="ABC transporter type 1, transmembrane domain"/>
    <property type="match status" value="2"/>
</dbReference>
<evidence type="ECO:0000259" key="12">
    <source>
        <dbReference type="PROSITE" id="PS50929"/>
    </source>
</evidence>
<keyword evidence="5" id="KW-0547">Nucleotide-binding</keyword>
<feature type="transmembrane region" description="Helical" evidence="10">
    <location>
        <begin position="129"/>
        <end position="150"/>
    </location>
</feature>
<dbReference type="Pfam" id="PF00664">
    <property type="entry name" value="ABC_membrane"/>
    <property type="match status" value="2"/>
</dbReference>
<evidence type="ECO:0000256" key="3">
    <source>
        <dbReference type="ARBA" id="ARBA00022692"/>
    </source>
</evidence>
<keyword evidence="3 10" id="KW-0812">Transmembrane</keyword>